<organism evidence="2 3">
    <name type="scientific">Collybiopsis confluens</name>
    <dbReference type="NCBI Taxonomy" id="2823264"/>
    <lineage>
        <taxon>Eukaryota</taxon>
        <taxon>Fungi</taxon>
        <taxon>Dikarya</taxon>
        <taxon>Basidiomycota</taxon>
        <taxon>Agaricomycotina</taxon>
        <taxon>Agaricomycetes</taxon>
        <taxon>Agaricomycetidae</taxon>
        <taxon>Agaricales</taxon>
        <taxon>Marasmiineae</taxon>
        <taxon>Omphalotaceae</taxon>
        <taxon>Collybiopsis</taxon>
    </lineage>
</organism>
<protein>
    <submittedName>
        <fullName evidence="2">Uncharacterized protein</fullName>
    </submittedName>
</protein>
<accession>A0A8H5HZZ4</accession>
<evidence type="ECO:0000256" key="1">
    <source>
        <dbReference type="SAM" id="MobiDB-lite"/>
    </source>
</evidence>
<feature type="compositionally biased region" description="Low complexity" evidence="1">
    <location>
        <begin position="29"/>
        <end position="54"/>
    </location>
</feature>
<evidence type="ECO:0000313" key="3">
    <source>
        <dbReference type="Proteomes" id="UP000518752"/>
    </source>
</evidence>
<dbReference type="EMBL" id="JAACJN010000006">
    <property type="protein sequence ID" value="KAF5392250.1"/>
    <property type="molecule type" value="Genomic_DNA"/>
</dbReference>
<evidence type="ECO:0000313" key="2">
    <source>
        <dbReference type="EMBL" id="KAF5392250.1"/>
    </source>
</evidence>
<reference evidence="2 3" key="1">
    <citation type="journal article" date="2020" name="ISME J.">
        <title>Uncovering the hidden diversity of litter-decomposition mechanisms in mushroom-forming fungi.</title>
        <authorList>
            <person name="Floudas D."/>
            <person name="Bentzer J."/>
            <person name="Ahren D."/>
            <person name="Johansson T."/>
            <person name="Persson P."/>
            <person name="Tunlid A."/>
        </authorList>
    </citation>
    <scope>NUCLEOTIDE SEQUENCE [LARGE SCALE GENOMIC DNA]</scope>
    <source>
        <strain evidence="2 3">CBS 406.79</strain>
    </source>
</reference>
<comment type="caution">
    <text evidence="2">The sequence shown here is derived from an EMBL/GenBank/DDBJ whole genome shotgun (WGS) entry which is preliminary data.</text>
</comment>
<gene>
    <name evidence="2" type="ORF">D9757_001530</name>
</gene>
<keyword evidence="3" id="KW-1185">Reference proteome</keyword>
<dbReference type="AlphaFoldDB" id="A0A8H5HZZ4"/>
<name>A0A8H5HZZ4_9AGAR</name>
<dbReference type="Proteomes" id="UP000518752">
    <property type="component" value="Unassembled WGS sequence"/>
</dbReference>
<feature type="region of interest" description="Disordered" evidence="1">
    <location>
        <begin position="24"/>
        <end position="76"/>
    </location>
</feature>
<proteinExistence type="predicted"/>
<sequence length="177" mass="20832">MFTKHSERKNAELSSFQDYYEDYNDRVYSPSSPSSSVAFSPSSTYSPLPSYTSTKFSDFEEEPHSGRHHHHHDLLSTQVRRLKSRVQDRLEEIQYGFRATSDSECDDDDDEYQKAFRAEQQRRDEIAERDQSIIHSQMEPELSYAYAMKKQWVAASLSVNLSLLRAKRRVRSLTRRH</sequence>